<dbReference type="EMBL" id="JACNIG010000203">
    <property type="protein sequence ID" value="MBC8432078.1"/>
    <property type="molecule type" value="Genomic_DNA"/>
</dbReference>
<dbReference type="InterPro" id="IPR010982">
    <property type="entry name" value="Lambda_DNA-bd_dom_sf"/>
</dbReference>
<sequence>MKPSIRINNPKELGRFICKERKILKLTQKEISEFTDVGRKFVLEVEKGKTTAQIGKIFEVLNGLGLELHLIKRGDS</sequence>
<comment type="caution">
    <text evidence="2">The sequence shown here is derived from an EMBL/GenBank/DDBJ whole genome shotgun (WGS) entry which is preliminary data.</text>
</comment>
<feature type="domain" description="HTH cro/C1-type" evidence="1">
    <location>
        <begin position="19"/>
        <end position="71"/>
    </location>
</feature>
<dbReference type="Pfam" id="PF01381">
    <property type="entry name" value="HTH_3"/>
    <property type="match status" value="1"/>
</dbReference>
<gene>
    <name evidence="2" type="ORF">H8D96_09170</name>
</gene>
<reference evidence="2 3" key="1">
    <citation type="submission" date="2020-08" db="EMBL/GenBank/DDBJ databases">
        <title>Bridging the membrane lipid divide: bacteria of the FCB group superphylum have the potential to synthesize archaeal ether lipids.</title>
        <authorList>
            <person name="Villanueva L."/>
            <person name="Von Meijenfeldt F.A.B."/>
            <person name="Westbye A.B."/>
            <person name="Yadav S."/>
            <person name="Hopmans E.C."/>
            <person name="Dutilh B.E."/>
            <person name="Sinninghe Damste J.S."/>
        </authorList>
    </citation>
    <scope>NUCLEOTIDE SEQUENCE [LARGE SCALE GENOMIC DNA]</scope>
    <source>
        <strain evidence="2">NIOZ-UU17</strain>
    </source>
</reference>
<dbReference type="SUPFAM" id="SSF47413">
    <property type="entry name" value="lambda repressor-like DNA-binding domains"/>
    <property type="match status" value="1"/>
</dbReference>
<dbReference type="Proteomes" id="UP000605201">
    <property type="component" value="Unassembled WGS sequence"/>
</dbReference>
<dbReference type="CDD" id="cd00093">
    <property type="entry name" value="HTH_XRE"/>
    <property type="match status" value="1"/>
</dbReference>
<dbReference type="AlphaFoldDB" id="A0A8J6P0M3"/>
<dbReference type="GO" id="GO:0003677">
    <property type="term" value="F:DNA binding"/>
    <property type="evidence" value="ECO:0007669"/>
    <property type="project" value="InterPro"/>
</dbReference>
<proteinExistence type="predicted"/>
<evidence type="ECO:0000313" key="2">
    <source>
        <dbReference type="EMBL" id="MBC8432078.1"/>
    </source>
</evidence>
<protein>
    <submittedName>
        <fullName evidence="2">Helix-turn-helix transcriptional regulator</fullName>
    </submittedName>
</protein>
<accession>A0A8J6P0M3</accession>
<dbReference type="Gene3D" id="1.10.260.40">
    <property type="entry name" value="lambda repressor-like DNA-binding domains"/>
    <property type="match status" value="1"/>
</dbReference>
<evidence type="ECO:0000259" key="1">
    <source>
        <dbReference type="PROSITE" id="PS50943"/>
    </source>
</evidence>
<name>A0A8J6P0M3_9BACT</name>
<organism evidence="2 3">
    <name type="scientific">Candidatus Desulfatibia vada</name>
    <dbReference type="NCBI Taxonomy" id="2841696"/>
    <lineage>
        <taxon>Bacteria</taxon>
        <taxon>Pseudomonadati</taxon>
        <taxon>Thermodesulfobacteriota</taxon>
        <taxon>Desulfobacteria</taxon>
        <taxon>Desulfobacterales</taxon>
        <taxon>Desulfobacterales incertae sedis</taxon>
        <taxon>Candidatus Desulfatibia</taxon>
    </lineage>
</organism>
<evidence type="ECO:0000313" key="3">
    <source>
        <dbReference type="Proteomes" id="UP000605201"/>
    </source>
</evidence>
<dbReference type="InterPro" id="IPR001387">
    <property type="entry name" value="Cro/C1-type_HTH"/>
</dbReference>
<dbReference type="PROSITE" id="PS50943">
    <property type="entry name" value="HTH_CROC1"/>
    <property type="match status" value="1"/>
</dbReference>